<evidence type="ECO:0000313" key="2">
    <source>
        <dbReference type="Proteomes" id="UP000004913"/>
    </source>
</evidence>
<sequence>MYSDYLNLKLVTLSHYCRALPSLPSLLALPKSKQKASAKFLGDLSTACRLKVTNGLSPRPFLRRLHWTGARLRNQCASADAIVRQSPFENKICVSQRHTLHGRAPVRRERLKNENVFELI</sequence>
<proteinExistence type="predicted"/>
<comment type="caution">
    <text evidence="1">The sequence shown here is derived from an EMBL/GenBank/DDBJ whole genome shotgun (WGS) entry which is preliminary data.</text>
</comment>
<organism evidence="1 2">
    <name type="scientific">Dysgonomonas gadei ATCC BAA-286</name>
    <dbReference type="NCBI Taxonomy" id="742766"/>
    <lineage>
        <taxon>Bacteria</taxon>
        <taxon>Pseudomonadati</taxon>
        <taxon>Bacteroidota</taxon>
        <taxon>Bacteroidia</taxon>
        <taxon>Bacteroidales</taxon>
        <taxon>Dysgonomonadaceae</taxon>
        <taxon>Dysgonomonas</taxon>
    </lineage>
</organism>
<dbReference type="EMBL" id="ADLV01000054">
    <property type="protein sequence ID" value="EGJ99695.1"/>
    <property type="molecule type" value="Genomic_DNA"/>
</dbReference>
<name>F5J3P1_9BACT</name>
<evidence type="ECO:0000313" key="1">
    <source>
        <dbReference type="EMBL" id="EGJ99695.1"/>
    </source>
</evidence>
<protein>
    <submittedName>
        <fullName evidence="1">Uncharacterized protein</fullName>
    </submittedName>
</protein>
<dbReference type="AlphaFoldDB" id="F5J3P1"/>
<dbReference type="STRING" id="742766.HMPREF9455_03958"/>
<gene>
    <name evidence="1" type="ORF">HMPREF9455_03958</name>
</gene>
<accession>F5J3P1</accession>
<keyword evidence="2" id="KW-1185">Reference proteome</keyword>
<dbReference type="HOGENOM" id="CLU_166002_0_0_10"/>
<reference evidence="1 2" key="1">
    <citation type="submission" date="2011-04" db="EMBL/GenBank/DDBJ databases">
        <title>The Genome Sequence of Dysgonomonas gadei ATCC BAA-286.</title>
        <authorList>
            <consortium name="The Broad Institute Genome Sequencing Platform"/>
            <person name="Earl A."/>
            <person name="Ward D."/>
            <person name="Feldgarden M."/>
            <person name="Gevers D."/>
            <person name="Pudlo N."/>
            <person name="Martens E."/>
            <person name="Allen-Vercoe E."/>
            <person name="Young S.K."/>
            <person name="Zeng Q."/>
            <person name="Gargeya S."/>
            <person name="Fitzgerald M."/>
            <person name="Haas B."/>
            <person name="Abouelleil A."/>
            <person name="Alvarado L."/>
            <person name="Arachchi H.M."/>
            <person name="Berlin A."/>
            <person name="Brown A."/>
            <person name="Chapman S.B."/>
            <person name="Chen Z."/>
            <person name="Dunbar C."/>
            <person name="Freedman E."/>
            <person name="Gearin G."/>
            <person name="Gellesch M."/>
            <person name="Goldberg J."/>
            <person name="Griggs A."/>
            <person name="Gujja S."/>
            <person name="Heiman D."/>
            <person name="Howarth C."/>
            <person name="Larson L."/>
            <person name="Lui A."/>
            <person name="MacDonald P.J.P."/>
            <person name="Mehta T."/>
            <person name="Montmayeur A."/>
            <person name="Murphy C."/>
            <person name="Neiman D."/>
            <person name="Pearson M."/>
            <person name="Priest M."/>
            <person name="Roberts A."/>
            <person name="Saif S."/>
            <person name="Shea T."/>
            <person name="Shenoy N."/>
            <person name="Sisk P."/>
            <person name="Stolte C."/>
            <person name="Sykes S."/>
            <person name="Yandava C."/>
            <person name="Wortman J."/>
            <person name="Nusbaum C."/>
            <person name="Birren B."/>
        </authorList>
    </citation>
    <scope>NUCLEOTIDE SEQUENCE [LARGE SCALE GENOMIC DNA]</scope>
    <source>
        <strain evidence="1 2">ATCC BAA-286</strain>
    </source>
</reference>
<dbReference type="Proteomes" id="UP000004913">
    <property type="component" value="Unassembled WGS sequence"/>
</dbReference>